<proteinExistence type="predicted"/>
<feature type="transmembrane region" description="Helical" evidence="5">
    <location>
        <begin position="360"/>
        <end position="383"/>
    </location>
</feature>
<comment type="caution">
    <text evidence="7">The sequence shown here is derived from an EMBL/GenBank/DDBJ whole genome shotgun (WGS) entry which is preliminary data.</text>
</comment>
<dbReference type="InterPro" id="IPR038770">
    <property type="entry name" value="Na+/solute_symporter_sf"/>
</dbReference>
<evidence type="ECO:0000256" key="3">
    <source>
        <dbReference type="ARBA" id="ARBA00022989"/>
    </source>
</evidence>
<evidence type="ECO:0000256" key="4">
    <source>
        <dbReference type="ARBA" id="ARBA00023136"/>
    </source>
</evidence>
<dbReference type="GO" id="GO:0015297">
    <property type="term" value="F:antiporter activity"/>
    <property type="evidence" value="ECO:0007669"/>
    <property type="project" value="InterPro"/>
</dbReference>
<gene>
    <name evidence="7" type="ORF">SCALIN_C13_0226</name>
</gene>
<evidence type="ECO:0000256" key="2">
    <source>
        <dbReference type="ARBA" id="ARBA00022692"/>
    </source>
</evidence>
<name>A0A286TXT2_9BACT</name>
<protein>
    <submittedName>
        <fullName evidence="7">Sodium/hydrogen exchanger</fullName>
    </submittedName>
</protein>
<evidence type="ECO:0000259" key="6">
    <source>
        <dbReference type="Pfam" id="PF00999"/>
    </source>
</evidence>
<feature type="transmembrane region" description="Helical" evidence="5">
    <location>
        <begin position="147"/>
        <end position="169"/>
    </location>
</feature>
<accession>A0A286TXT2</accession>
<dbReference type="GO" id="GO:0016020">
    <property type="term" value="C:membrane"/>
    <property type="evidence" value="ECO:0007669"/>
    <property type="project" value="UniProtKB-SubCell"/>
</dbReference>
<dbReference type="Gene3D" id="1.20.1530.20">
    <property type="match status" value="1"/>
</dbReference>
<feature type="transmembrane region" description="Helical" evidence="5">
    <location>
        <begin position="221"/>
        <end position="241"/>
    </location>
</feature>
<dbReference type="Proteomes" id="UP000218542">
    <property type="component" value="Unassembled WGS sequence"/>
</dbReference>
<dbReference type="PANTHER" id="PTHR43021">
    <property type="entry name" value="NA(+)/H(+) ANTIPORTER-RELATED"/>
    <property type="match status" value="1"/>
</dbReference>
<organism evidence="7 8">
    <name type="scientific">Candidatus Scalindua japonica</name>
    <dbReference type="NCBI Taxonomy" id="1284222"/>
    <lineage>
        <taxon>Bacteria</taxon>
        <taxon>Pseudomonadati</taxon>
        <taxon>Planctomycetota</taxon>
        <taxon>Candidatus Brocadiia</taxon>
        <taxon>Candidatus Brocadiales</taxon>
        <taxon>Candidatus Scalinduaceae</taxon>
        <taxon>Candidatus Scalindua</taxon>
    </lineage>
</organism>
<evidence type="ECO:0000313" key="8">
    <source>
        <dbReference type="Proteomes" id="UP000218542"/>
    </source>
</evidence>
<reference evidence="8" key="1">
    <citation type="journal article" date="2017" name="Environ. Microbiol. Rep.">
        <title>Genetic Diversity of Marine Anaerobic Ammonium-Oxidizing Bacteria as Revealed by Genomic and Proteomic Analyses of 'Candidatus Scalindua japonica'.</title>
        <authorList>
            <person name="Oshiki M."/>
            <person name="Mizuto K."/>
            <person name="Kimura Z."/>
            <person name="Kindaichi T."/>
            <person name="Satoh H."/>
            <person name="Okabe S."/>
        </authorList>
    </citation>
    <scope>NUCLEOTIDE SEQUENCE [LARGE SCALE GENOMIC DNA]</scope>
    <source>
        <strain evidence="8">husup-a2</strain>
    </source>
</reference>
<sequence>MNTILCLGIVLVGALVAEKIISYLKIPAITSYILLGILLGPFALNVTGEGLIASSELFSNIVLGFIAFHIGKNFSIENFKRIGKVVLFVSIAVTVATLICVTLGIYYVAHQPFHISLLFGAISTATAPATTMMVIRQYRARGLFTDVLLGTVAIDDAWGIIIFSVSLAIAQVLQIGQFSEWIIMAVTVKAAGKIFLSVILGSIIAIIASKISIYLKRREDVLTFILGAILINTGVALYFHLSPLLSNMFFGTVLVNIGKTPFRFFDTVNSVDWPLYVMFYVLAGANLNIGLLSSLGLIGSVYIISRIVGRIAGAYTGAIIAGTEQSIRKYMGLALMAQAGVAIGLAIMARTNLPKTGGTILNTIIATTVIYEILGPIATRYSLSKAGDI</sequence>
<feature type="transmembrane region" description="Helical" evidence="5">
    <location>
        <begin position="85"/>
        <end position="109"/>
    </location>
</feature>
<dbReference type="GO" id="GO:1902600">
    <property type="term" value="P:proton transmembrane transport"/>
    <property type="evidence" value="ECO:0007669"/>
    <property type="project" value="InterPro"/>
</dbReference>
<keyword evidence="8" id="KW-1185">Reference proteome</keyword>
<feature type="transmembrane region" description="Helical" evidence="5">
    <location>
        <begin position="27"/>
        <end position="46"/>
    </location>
</feature>
<feature type="transmembrane region" description="Helical" evidence="5">
    <location>
        <begin position="181"/>
        <end position="209"/>
    </location>
</feature>
<feature type="transmembrane region" description="Helical" evidence="5">
    <location>
        <begin position="330"/>
        <end position="348"/>
    </location>
</feature>
<dbReference type="PANTHER" id="PTHR43021:SF2">
    <property type="entry name" value="CATION_H+ EXCHANGER DOMAIN-CONTAINING PROTEIN"/>
    <property type="match status" value="1"/>
</dbReference>
<feature type="transmembrane region" description="Helical" evidence="5">
    <location>
        <begin position="277"/>
        <end position="304"/>
    </location>
</feature>
<keyword evidence="4 5" id="KW-0472">Membrane</keyword>
<dbReference type="OrthoDB" id="9778229at2"/>
<feature type="transmembrane region" description="Helical" evidence="5">
    <location>
        <begin position="115"/>
        <end position="135"/>
    </location>
</feature>
<comment type="subcellular location">
    <subcellularLocation>
        <location evidence="1">Membrane</location>
        <topology evidence="1">Multi-pass membrane protein</topology>
    </subcellularLocation>
</comment>
<dbReference type="InterPro" id="IPR006153">
    <property type="entry name" value="Cation/H_exchanger_TM"/>
</dbReference>
<dbReference type="AlphaFoldDB" id="A0A286TXT2"/>
<evidence type="ECO:0000256" key="5">
    <source>
        <dbReference type="SAM" id="Phobius"/>
    </source>
</evidence>
<dbReference type="EMBL" id="BAOS01000013">
    <property type="protein sequence ID" value="GAX60709.1"/>
    <property type="molecule type" value="Genomic_DNA"/>
</dbReference>
<feature type="domain" description="Cation/H+ exchanger transmembrane" evidence="6">
    <location>
        <begin position="12"/>
        <end position="376"/>
    </location>
</feature>
<keyword evidence="2 5" id="KW-0812">Transmembrane</keyword>
<dbReference type="Pfam" id="PF00999">
    <property type="entry name" value="Na_H_Exchanger"/>
    <property type="match status" value="1"/>
</dbReference>
<evidence type="ECO:0000313" key="7">
    <source>
        <dbReference type="EMBL" id="GAX60709.1"/>
    </source>
</evidence>
<keyword evidence="3 5" id="KW-1133">Transmembrane helix</keyword>
<evidence type="ECO:0000256" key="1">
    <source>
        <dbReference type="ARBA" id="ARBA00004141"/>
    </source>
</evidence>